<feature type="transmembrane region" description="Helical" evidence="7">
    <location>
        <begin position="279"/>
        <end position="300"/>
    </location>
</feature>
<evidence type="ECO:0000256" key="4">
    <source>
        <dbReference type="ARBA" id="ARBA00022692"/>
    </source>
</evidence>
<feature type="transmembrane region" description="Helical" evidence="7">
    <location>
        <begin position="320"/>
        <end position="338"/>
    </location>
</feature>
<evidence type="ECO:0000256" key="3">
    <source>
        <dbReference type="ARBA" id="ARBA00022519"/>
    </source>
</evidence>
<dbReference type="PANTHER" id="PTHR33362">
    <property type="entry name" value="SIALIC ACID TRAP TRANSPORTER PERMEASE PROTEIN SIAT-RELATED"/>
    <property type="match status" value="1"/>
</dbReference>
<keyword evidence="3 7" id="KW-0997">Cell inner membrane</keyword>
<feature type="domain" description="TRAP C4-dicarboxylate transport system permease DctM subunit" evidence="8">
    <location>
        <begin position="17"/>
        <end position="434"/>
    </location>
</feature>
<gene>
    <name evidence="9" type="ORF">SAMN05421666_2169</name>
</gene>
<feature type="transmembrane region" description="Helical" evidence="7">
    <location>
        <begin position="141"/>
        <end position="166"/>
    </location>
</feature>
<dbReference type="NCBIfam" id="TIGR00786">
    <property type="entry name" value="dctM"/>
    <property type="match status" value="1"/>
</dbReference>
<comment type="subcellular location">
    <subcellularLocation>
        <location evidence="1 7">Cell inner membrane</location>
        <topology evidence="1 7">Multi-pass membrane protein</topology>
    </subcellularLocation>
</comment>
<keyword evidence="10" id="KW-1185">Reference proteome</keyword>
<name>A0A1N7GWU5_9RHOB</name>
<dbReference type="AlphaFoldDB" id="A0A1N7GWU5"/>
<keyword evidence="2" id="KW-1003">Cell membrane</keyword>
<feature type="transmembrane region" description="Helical" evidence="7">
    <location>
        <begin position="225"/>
        <end position="243"/>
    </location>
</feature>
<feature type="transmembrane region" description="Helical" evidence="7">
    <location>
        <begin position="57"/>
        <end position="76"/>
    </location>
</feature>
<reference evidence="10" key="1">
    <citation type="submission" date="2017-01" db="EMBL/GenBank/DDBJ databases">
        <authorList>
            <person name="Varghese N."/>
            <person name="Submissions S."/>
        </authorList>
    </citation>
    <scope>NUCLEOTIDE SEQUENCE [LARGE SCALE GENOMIC DNA]</scope>
    <source>
        <strain evidence="10">DSM 29590</strain>
    </source>
</reference>
<dbReference type="InterPro" id="IPR004681">
    <property type="entry name" value="TRAP_DctM"/>
</dbReference>
<sequence>MSEIALPLAMALLTLGGILAGYRVAFVLAGASAIFILISPLPTAFFNLIVSRIYANVLTNWLLVAIPMFIFMGLILEKSGVAERALKGAQRALGGTAAGMGVAVLVIGVLLAASSGVVGASVVLLALLALPRMAEVGYDKATGAGLIAASGTLAILIPPSVMLIILGDQLQTPVPDMFAGAIGPGLLLVALYGIYIIWRARGLPRAPKGPALGLIAGVGRTLMDVAPLLILVICVLGSIIGGLATPTEASGLGALGAILVTALYRRFDTGVIMAAARDTVMATCVVLMVIVGATCFSAVFKGVGGDAMIRSALSLFGDNPWTVLLVVMGAIFVLGFVLDWLEITLILIPIFAPVIAGLEFGNGLTGQPLLIWFGILVAVNLQTSFLTPPFGFALFYLRGAAGDQLQTREIYRGVIPFIALQLFALGLLMAFPWLITGLI</sequence>
<feature type="transmembrane region" description="Helical" evidence="7">
    <location>
        <begin position="370"/>
        <end position="397"/>
    </location>
</feature>
<evidence type="ECO:0000256" key="1">
    <source>
        <dbReference type="ARBA" id="ARBA00004429"/>
    </source>
</evidence>
<protein>
    <recommendedName>
        <fullName evidence="7">TRAP transporter large permease protein</fullName>
    </recommendedName>
</protein>
<feature type="transmembrane region" description="Helical" evidence="7">
    <location>
        <begin position="249"/>
        <end position="267"/>
    </location>
</feature>
<dbReference type="STRING" id="573024.SAMN05216208_3150"/>
<keyword evidence="4 7" id="KW-0812">Transmembrane</keyword>
<dbReference type="GO" id="GO:0005886">
    <property type="term" value="C:plasma membrane"/>
    <property type="evidence" value="ECO:0007669"/>
    <property type="project" value="UniProtKB-SubCell"/>
</dbReference>
<comment type="similarity">
    <text evidence="7">Belongs to the TRAP transporter large permease family.</text>
</comment>
<organism evidence="9 10">
    <name type="scientific">Roseovarius nanhaiticus</name>
    <dbReference type="NCBI Taxonomy" id="573024"/>
    <lineage>
        <taxon>Bacteria</taxon>
        <taxon>Pseudomonadati</taxon>
        <taxon>Pseudomonadota</taxon>
        <taxon>Alphaproteobacteria</taxon>
        <taxon>Rhodobacterales</taxon>
        <taxon>Roseobacteraceae</taxon>
        <taxon>Roseovarius</taxon>
    </lineage>
</organism>
<feature type="transmembrane region" description="Helical" evidence="7">
    <location>
        <begin position="345"/>
        <end position="364"/>
    </location>
</feature>
<keyword evidence="6 7" id="KW-0472">Membrane</keyword>
<feature type="transmembrane region" description="Helical" evidence="7">
    <location>
        <begin position="409"/>
        <end position="435"/>
    </location>
</feature>
<comment type="subunit">
    <text evidence="7">The complex comprises the extracytoplasmic solute receptor protein and the two transmembrane proteins.</text>
</comment>
<comment type="function">
    <text evidence="7">Part of the tripartite ATP-independent periplasmic (TRAP) transport system.</text>
</comment>
<proteinExistence type="inferred from homology"/>
<keyword evidence="7" id="KW-0813">Transport</keyword>
<dbReference type="EMBL" id="FTNV01000002">
    <property type="protein sequence ID" value="SIS17063.1"/>
    <property type="molecule type" value="Genomic_DNA"/>
</dbReference>
<dbReference type="Pfam" id="PF06808">
    <property type="entry name" value="DctM"/>
    <property type="match status" value="1"/>
</dbReference>
<dbReference type="GO" id="GO:0022857">
    <property type="term" value="F:transmembrane transporter activity"/>
    <property type="evidence" value="ECO:0007669"/>
    <property type="project" value="UniProtKB-UniRule"/>
</dbReference>
<evidence type="ECO:0000256" key="7">
    <source>
        <dbReference type="RuleBase" id="RU369079"/>
    </source>
</evidence>
<dbReference type="Proteomes" id="UP000186019">
    <property type="component" value="Unassembled WGS sequence"/>
</dbReference>
<dbReference type="RefSeq" id="WP_244512613.1">
    <property type="nucleotide sequence ID" value="NZ_FOAC01000003.1"/>
</dbReference>
<evidence type="ECO:0000256" key="2">
    <source>
        <dbReference type="ARBA" id="ARBA00022475"/>
    </source>
</evidence>
<dbReference type="InterPro" id="IPR010656">
    <property type="entry name" value="DctM"/>
</dbReference>
<feature type="transmembrane region" description="Helical" evidence="7">
    <location>
        <begin position="30"/>
        <end position="50"/>
    </location>
</feature>
<evidence type="ECO:0000313" key="10">
    <source>
        <dbReference type="Proteomes" id="UP000186019"/>
    </source>
</evidence>
<evidence type="ECO:0000256" key="5">
    <source>
        <dbReference type="ARBA" id="ARBA00022989"/>
    </source>
</evidence>
<feature type="transmembrane region" description="Helical" evidence="7">
    <location>
        <begin position="96"/>
        <end position="129"/>
    </location>
</feature>
<evidence type="ECO:0000259" key="8">
    <source>
        <dbReference type="Pfam" id="PF06808"/>
    </source>
</evidence>
<keyword evidence="5 7" id="KW-1133">Transmembrane helix</keyword>
<feature type="transmembrane region" description="Helical" evidence="7">
    <location>
        <begin position="178"/>
        <end position="198"/>
    </location>
</feature>
<accession>A0A1N7GWU5</accession>
<dbReference type="PANTHER" id="PTHR33362:SF7">
    <property type="entry name" value="SLL1103 PROTEIN"/>
    <property type="match status" value="1"/>
</dbReference>
<evidence type="ECO:0000256" key="6">
    <source>
        <dbReference type="ARBA" id="ARBA00023136"/>
    </source>
</evidence>
<evidence type="ECO:0000313" key="9">
    <source>
        <dbReference type="EMBL" id="SIS17063.1"/>
    </source>
</evidence>